<keyword evidence="2" id="KW-0904">Protein phosphatase</keyword>
<proteinExistence type="predicted"/>
<reference evidence="6" key="1">
    <citation type="submission" date="2018-05" db="EMBL/GenBank/DDBJ databases">
        <authorList>
            <person name="Li X."/>
        </authorList>
    </citation>
    <scope>NUCLEOTIDE SEQUENCE [LARGE SCALE GENOMIC DNA]</scope>
    <source>
        <strain evidence="6">HKS-05</strain>
    </source>
</reference>
<evidence type="ECO:0000313" key="5">
    <source>
        <dbReference type="EMBL" id="RAK60921.1"/>
    </source>
</evidence>
<evidence type="ECO:0000259" key="3">
    <source>
        <dbReference type="PROSITE" id="PS50054"/>
    </source>
</evidence>
<dbReference type="PANTHER" id="PTHR47216">
    <property type="match status" value="1"/>
</dbReference>
<accession>A0A328B3A7</accession>
<dbReference type="PANTHER" id="PTHR47216:SF4">
    <property type="entry name" value="OS01G0859400 PROTEIN"/>
    <property type="match status" value="1"/>
</dbReference>
<dbReference type="PROSITE" id="PS50056">
    <property type="entry name" value="TYR_PHOSPHATASE_2"/>
    <property type="match status" value="1"/>
</dbReference>
<dbReference type="InterPro" id="IPR016130">
    <property type="entry name" value="Tyr_Pase_AS"/>
</dbReference>
<dbReference type="SMART" id="SM00195">
    <property type="entry name" value="DSPc"/>
    <property type="match status" value="1"/>
</dbReference>
<dbReference type="PROSITE" id="PS50054">
    <property type="entry name" value="TYR_PHOSPHATASE_DUAL"/>
    <property type="match status" value="1"/>
</dbReference>
<evidence type="ECO:0000259" key="4">
    <source>
        <dbReference type="PROSITE" id="PS50056"/>
    </source>
</evidence>
<feature type="domain" description="Tyrosine specific protein phosphatases" evidence="4">
    <location>
        <begin position="66"/>
        <end position="141"/>
    </location>
</feature>
<dbReference type="GO" id="GO:0004721">
    <property type="term" value="F:phosphoprotein phosphatase activity"/>
    <property type="evidence" value="ECO:0007669"/>
    <property type="project" value="UniProtKB-KW"/>
</dbReference>
<keyword evidence="1" id="KW-0378">Hydrolase</keyword>
<dbReference type="Proteomes" id="UP000249842">
    <property type="component" value="Unassembled WGS sequence"/>
</dbReference>
<protein>
    <submittedName>
        <fullName evidence="5">Protein phosphatase</fullName>
    </submittedName>
</protein>
<dbReference type="Pfam" id="PF00782">
    <property type="entry name" value="DSPc"/>
    <property type="match status" value="1"/>
</dbReference>
<dbReference type="AlphaFoldDB" id="A0A328B3A7"/>
<gene>
    <name evidence="5" type="ORF">DJ021_14435</name>
</gene>
<comment type="caution">
    <text evidence="5">The sequence shown here is derived from an EMBL/GenBank/DDBJ whole genome shotgun (WGS) entry which is preliminary data.</text>
</comment>
<sequence>MAGPWTPNLSWITSDLAVGGAFPAGRAVALAAEHGVGAVIDVRSESCDSAEELAACGLRFLHLPTPDQQALVQPVLEAGVAFAAAARRDNLRLLIHCEHGIGRSATLALCVLVDRGLGPLEALSRAKDARGLVSPSPAQYEAWTAWLGRRSQETKIPTFDAFRAIAYRPLSARA</sequence>
<dbReference type="SUPFAM" id="SSF52799">
    <property type="entry name" value="(Phosphotyrosine protein) phosphatases II"/>
    <property type="match status" value="1"/>
</dbReference>
<dbReference type="EMBL" id="QFYP01000001">
    <property type="protein sequence ID" value="RAK60921.1"/>
    <property type="molecule type" value="Genomic_DNA"/>
</dbReference>
<dbReference type="InterPro" id="IPR000340">
    <property type="entry name" value="Dual-sp_phosphatase_cat-dom"/>
</dbReference>
<organism evidence="5 6">
    <name type="scientific">Phenylobacterium hankyongense</name>
    <dbReference type="NCBI Taxonomy" id="1813876"/>
    <lineage>
        <taxon>Bacteria</taxon>
        <taxon>Pseudomonadati</taxon>
        <taxon>Pseudomonadota</taxon>
        <taxon>Alphaproteobacteria</taxon>
        <taxon>Caulobacterales</taxon>
        <taxon>Caulobacteraceae</taxon>
        <taxon>Phenylobacterium</taxon>
    </lineage>
</organism>
<dbReference type="OrthoDB" id="9806482at2"/>
<name>A0A328B3A7_9CAUL</name>
<dbReference type="PROSITE" id="PS00383">
    <property type="entry name" value="TYR_PHOSPHATASE_1"/>
    <property type="match status" value="1"/>
</dbReference>
<dbReference type="Gene3D" id="3.90.190.10">
    <property type="entry name" value="Protein tyrosine phosphatase superfamily"/>
    <property type="match status" value="1"/>
</dbReference>
<dbReference type="InterPro" id="IPR020422">
    <property type="entry name" value="TYR_PHOSPHATASE_DUAL_dom"/>
</dbReference>
<feature type="domain" description="Tyrosine-protein phosphatase" evidence="3">
    <location>
        <begin position="8"/>
        <end position="152"/>
    </location>
</feature>
<dbReference type="InterPro" id="IPR000387">
    <property type="entry name" value="Tyr_Pase_dom"/>
</dbReference>
<evidence type="ECO:0000313" key="6">
    <source>
        <dbReference type="Proteomes" id="UP000249842"/>
    </source>
</evidence>
<evidence type="ECO:0000256" key="1">
    <source>
        <dbReference type="ARBA" id="ARBA00022801"/>
    </source>
</evidence>
<evidence type="ECO:0000256" key="2">
    <source>
        <dbReference type="ARBA" id="ARBA00022912"/>
    </source>
</evidence>
<dbReference type="RefSeq" id="WP_111458213.1">
    <property type="nucleotide sequence ID" value="NZ_QFYP01000001.1"/>
</dbReference>
<keyword evidence="6" id="KW-1185">Reference proteome</keyword>
<dbReference type="InterPro" id="IPR029021">
    <property type="entry name" value="Prot-tyrosine_phosphatase-like"/>
</dbReference>